<proteinExistence type="predicted"/>
<dbReference type="AlphaFoldDB" id="A0A937JAK6"/>
<accession>A0A937JAK6</accession>
<reference evidence="2" key="1">
    <citation type="submission" date="2020-10" db="EMBL/GenBank/DDBJ databases">
        <title>Microbiome of the Black Sea water column analyzed by genome centric metagenomics.</title>
        <authorList>
            <person name="Cabello-Yeves P.J."/>
            <person name="Callieri C."/>
            <person name="Picazo A."/>
            <person name="Mehrshad M."/>
            <person name="Haro-Moreno J.M."/>
            <person name="Roda-Garcia J."/>
            <person name="Dzembekova N."/>
            <person name="Slabakova V."/>
            <person name="Slabakova N."/>
            <person name="Moncheva S."/>
            <person name="Rodriguez-Valera F."/>
        </authorList>
    </citation>
    <scope>NUCLEOTIDE SEQUENCE</scope>
    <source>
        <strain evidence="2">BS30m-G43</strain>
    </source>
</reference>
<evidence type="ECO:0008006" key="4">
    <source>
        <dbReference type="Google" id="ProtNLM"/>
    </source>
</evidence>
<keyword evidence="1" id="KW-0812">Transmembrane</keyword>
<keyword evidence="1" id="KW-1133">Transmembrane helix</keyword>
<name>A0A937JAK6_9GAMM</name>
<feature type="transmembrane region" description="Helical" evidence="1">
    <location>
        <begin position="29"/>
        <end position="50"/>
    </location>
</feature>
<gene>
    <name evidence="2" type="ORF">ISR29_01035</name>
</gene>
<dbReference type="Proteomes" id="UP000705230">
    <property type="component" value="Unassembled WGS sequence"/>
</dbReference>
<sequence>MKISDHIILIPWILGFINLSAPFSNFYFFWIVTTIFYGLFLAHLIECIVYRDKIINGPKNPFFGFFLTLVYGVLFLKSFSHKN</sequence>
<comment type="caution">
    <text evidence="2">The sequence shown here is derived from an EMBL/GenBank/DDBJ whole genome shotgun (WGS) entry which is preliminary data.</text>
</comment>
<dbReference type="EMBL" id="JADHSG010000001">
    <property type="protein sequence ID" value="MBL6902771.1"/>
    <property type="molecule type" value="Genomic_DNA"/>
</dbReference>
<feature type="transmembrane region" description="Helical" evidence="1">
    <location>
        <begin position="62"/>
        <end position="80"/>
    </location>
</feature>
<evidence type="ECO:0000256" key="1">
    <source>
        <dbReference type="SAM" id="Phobius"/>
    </source>
</evidence>
<keyword evidence="1" id="KW-0472">Membrane</keyword>
<protein>
    <recommendedName>
        <fullName evidence="4">DUF1145 domain-containing protein</fullName>
    </recommendedName>
</protein>
<organism evidence="2 3">
    <name type="scientific">SAR86 cluster bacterium</name>
    <dbReference type="NCBI Taxonomy" id="2030880"/>
    <lineage>
        <taxon>Bacteria</taxon>
        <taxon>Pseudomonadati</taxon>
        <taxon>Pseudomonadota</taxon>
        <taxon>Gammaproteobacteria</taxon>
        <taxon>SAR86 cluster</taxon>
    </lineage>
</organism>
<evidence type="ECO:0000313" key="3">
    <source>
        <dbReference type="Proteomes" id="UP000705230"/>
    </source>
</evidence>
<evidence type="ECO:0000313" key="2">
    <source>
        <dbReference type="EMBL" id="MBL6902771.1"/>
    </source>
</evidence>
<feature type="transmembrane region" description="Helical" evidence="1">
    <location>
        <begin position="7"/>
        <end position="23"/>
    </location>
</feature>